<name>A0A023X1L5_RUBRA</name>
<evidence type="ECO:0000256" key="2">
    <source>
        <dbReference type="ARBA" id="ARBA00023315"/>
    </source>
</evidence>
<dbReference type="Gene3D" id="3.40.630.30">
    <property type="match status" value="1"/>
</dbReference>
<dbReference type="Proteomes" id="UP000025229">
    <property type="component" value="Chromosome"/>
</dbReference>
<dbReference type="KEGG" id="rrd:RradSPS_0671"/>
<evidence type="ECO:0000259" key="3">
    <source>
        <dbReference type="PROSITE" id="PS51186"/>
    </source>
</evidence>
<dbReference type="PATRIC" id="fig|42256.3.peg.682"/>
<gene>
    <name evidence="4" type="ORF">RradSPS_0671</name>
    <name evidence="5" type="ORF">SIL72_04920</name>
</gene>
<reference evidence="5" key="2">
    <citation type="submission" date="2023-11" db="EMBL/GenBank/DDBJ databases">
        <title>MicrobeMod: A computational toolkit for identifying prokaryotic methylation and restriction-modification with nanopore sequencing.</title>
        <authorList>
            <person name="Crits-Christoph A."/>
            <person name="Kang S.C."/>
            <person name="Lee H."/>
            <person name="Ostrov N."/>
        </authorList>
    </citation>
    <scope>NUCLEOTIDE SEQUENCE</scope>
    <source>
        <strain evidence="5">ATCC 51242</strain>
    </source>
</reference>
<dbReference type="EMBL" id="CP007514">
    <property type="protein sequence ID" value="AHY45954.1"/>
    <property type="molecule type" value="Genomic_DNA"/>
</dbReference>
<keyword evidence="2" id="KW-0012">Acyltransferase</keyword>
<feature type="domain" description="N-acetyltransferase" evidence="3">
    <location>
        <begin position="7"/>
        <end position="163"/>
    </location>
</feature>
<evidence type="ECO:0000313" key="6">
    <source>
        <dbReference type="Proteomes" id="UP000025229"/>
    </source>
</evidence>
<keyword evidence="6" id="KW-1185">Reference proteome</keyword>
<evidence type="ECO:0000313" key="4">
    <source>
        <dbReference type="EMBL" id="AHY45954.1"/>
    </source>
</evidence>
<dbReference type="PROSITE" id="PS51186">
    <property type="entry name" value="GNAT"/>
    <property type="match status" value="1"/>
</dbReference>
<accession>A0A023X1L5</accession>
<evidence type="ECO:0000313" key="5">
    <source>
        <dbReference type="EMBL" id="MDX5893367.1"/>
    </source>
</evidence>
<dbReference type="GO" id="GO:0016747">
    <property type="term" value="F:acyltransferase activity, transferring groups other than amino-acyl groups"/>
    <property type="evidence" value="ECO:0007669"/>
    <property type="project" value="InterPro"/>
</dbReference>
<dbReference type="eggNOG" id="COG0456">
    <property type="taxonomic scope" value="Bacteria"/>
</dbReference>
<evidence type="ECO:0000256" key="1">
    <source>
        <dbReference type="ARBA" id="ARBA00022679"/>
    </source>
</evidence>
<dbReference type="PANTHER" id="PTHR43877">
    <property type="entry name" value="AMINOALKYLPHOSPHONATE N-ACETYLTRANSFERASE-RELATED-RELATED"/>
    <property type="match status" value="1"/>
</dbReference>
<protein>
    <submittedName>
        <fullName evidence="4">Acetyltransferase (GNAT) family</fullName>
    </submittedName>
    <submittedName>
        <fullName evidence="5">GNAT family N-acetyltransferase</fullName>
    </submittedName>
</protein>
<keyword evidence="1 4" id="KW-0808">Transferase</keyword>
<dbReference type="AlphaFoldDB" id="A0A023X1L5"/>
<dbReference type="RefSeq" id="WP_051589304.1">
    <property type="nucleotide sequence ID" value="NZ_CP007514.1"/>
</dbReference>
<dbReference type="HOGENOM" id="CLU_1561742_0_0_11"/>
<dbReference type="InterPro" id="IPR050832">
    <property type="entry name" value="Bact_Acetyltransf"/>
</dbReference>
<reference evidence="4 6" key="1">
    <citation type="submission" date="2014-03" db="EMBL/GenBank/DDBJ databases">
        <title>Complete genome sequence of the Radio-Resistant Rubrobacter radiotolerans RSPS-4.</title>
        <authorList>
            <person name="Egas C.C."/>
            <person name="Barroso C.C."/>
            <person name="Froufe H.J.C."/>
            <person name="Pacheco J.J."/>
            <person name="Albuquerque L.L."/>
            <person name="da Costa M.M.S."/>
        </authorList>
    </citation>
    <scope>NUCLEOTIDE SEQUENCE [LARGE SCALE GENOMIC DNA]</scope>
    <source>
        <strain evidence="4 6">RSPS-4</strain>
    </source>
</reference>
<dbReference type="SUPFAM" id="SSF55729">
    <property type="entry name" value="Acyl-CoA N-acyltransferases (Nat)"/>
    <property type="match status" value="1"/>
</dbReference>
<proteinExistence type="predicted"/>
<sequence>MSGGGEVRVETAASGELRRALRPLEEALREGEPLPRAFVRGLEEAVEHGDLSVVVAYKEDEEDGYEPPRPVGVLTLAFRPSIALGGTFASIEDLYVEPESRAAGVGRALIEEAGSLCAARGVSYIEAQVESGEEGAEGFYSALGFEDEEGVRVVSRSLPFRAAEVEAEGRG</sequence>
<dbReference type="InterPro" id="IPR000182">
    <property type="entry name" value="GNAT_dom"/>
</dbReference>
<dbReference type="InterPro" id="IPR016181">
    <property type="entry name" value="Acyl_CoA_acyltransferase"/>
</dbReference>
<dbReference type="STRING" id="42256.RradSPS_0671"/>
<dbReference type="Proteomes" id="UP001281130">
    <property type="component" value="Unassembled WGS sequence"/>
</dbReference>
<organism evidence="4 6">
    <name type="scientific">Rubrobacter radiotolerans</name>
    <name type="common">Arthrobacter radiotolerans</name>
    <dbReference type="NCBI Taxonomy" id="42256"/>
    <lineage>
        <taxon>Bacteria</taxon>
        <taxon>Bacillati</taxon>
        <taxon>Actinomycetota</taxon>
        <taxon>Rubrobacteria</taxon>
        <taxon>Rubrobacterales</taxon>
        <taxon>Rubrobacteraceae</taxon>
        <taxon>Rubrobacter</taxon>
    </lineage>
</organism>
<dbReference type="CDD" id="cd04301">
    <property type="entry name" value="NAT_SF"/>
    <property type="match status" value="1"/>
</dbReference>
<dbReference type="Pfam" id="PF00583">
    <property type="entry name" value="Acetyltransf_1"/>
    <property type="match status" value="1"/>
</dbReference>
<dbReference type="EMBL" id="JAWXXX010000001">
    <property type="protein sequence ID" value="MDX5893367.1"/>
    <property type="molecule type" value="Genomic_DNA"/>
</dbReference>